<sequence>MPGTAETTREITIAKTLRPTTNIRALMSIVEEEWHNHAKETRIEGWNRRKALYSTRGTEISRLARVEYAPTALFHPTFFAGFVGWNEAASRNSTRVLGSERKPNPVQPEPKGLDLSFVISRYARNDGPFEVKSFLFRKMATHLQRFRVFE</sequence>
<organism evidence="1">
    <name type="scientific">Candidatus Kentrum sp. LFY</name>
    <dbReference type="NCBI Taxonomy" id="2126342"/>
    <lineage>
        <taxon>Bacteria</taxon>
        <taxon>Pseudomonadati</taxon>
        <taxon>Pseudomonadota</taxon>
        <taxon>Gammaproteobacteria</taxon>
        <taxon>Candidatus Kentrum</taxon>
    </lineage>
</organism>
<accession>A0A450V3E3</accession>
<gene>
    <name evidence="1" type="ORF">BECKLFY1418B_GA0070995_11422</name>
</gene>
<name>A0A450V3E3_9GAMM</name>
<dbReference type="EMBL" id="CAADFF010000142">
    <property type="protein sequence ID" value="VFJ99334.1"/>
    <property type="molecule type" value="Genomic_DNA"/>
</dbReference>
<evidence type="ECO:0000313" key="1">
    <source>
        <dbReference type="EMBL" id="VFJ99334.1"/>
    </source>
</evidence>
<protein>
    <submittedName>
        <fullName evidence="1">Uncharacterized protein</fullName>
    </submittedName>
</protein>
<dbReference type="AlphaFoldDB" id="A0A450V3E3"/>
<reference evidence="1" key="1">
    <citation type="submission" date="2019-02" db="EMBL/GenBank/DDBJ databases">
        <authorList>
            <person name="Gruber-Vodicka R. H."/>
            <person name="Seah K. B. B."/>
        </authorList>
    </citation>
    <scope>NUCLEOTIDE SEQUENCE</scope>
    <source>
        <strain evidence="1">BECK_M7</strain>
    </source>
</reference>
<proteinExistence type="predicted"/>